<dbReference type="InterPro" id="IPR001958">
    <property type="entry name" value="Tet-R_TetA/multi-R_MdtG-like"/>
</dbReference>
<accession>A0AAP2CR04</accession>
<organism evidence="8 9">
    <name type="scientific">Harenicola maris</name>
    <dbReference type="NCBI Taxonomy" id="2841044"/>
    <lineage>
        <taxon>Bacteria</taxon>
        <taxon>Pseudomonadati</taxon>
        <taxon>Pseudomonadota</taxon>
        <taxon>Alphaproteobacteria</taxon>
        <taxon>Rhodobacterales</taxon>
        <taxon>Paracoccaceae</taxon>
        <taxon>Harenicola</taxon>
    </lineage>
</organism>
<keyword evidence="9" id="KW-1185">Reference proteome</keyword>
<dbReference type="CDD" id="cd17388">
    <property type="entry name" value="MFS_TetA"/>
    <property type="match status" value="1"/>
</dbReference>
<evidence type="ECO:0000256" key="6">
    <source>
        <dbReference type="SAM" id="Phobius"/>
    </source>
</evidence>
<dbReference type="GO" id="GO:0022857">
    <property type="term" value="F:transmembrane transporter activity"/>
    <property type="evidence" value="ECO:0007669"/>
    <property type="project" value="InterPro"/>
</dbReference>
<dbReference type="PANTHER" id="PTHR23504">
    <property type="entry name" value="MAJOR FACILITATOR SUPERFAMILY DOMAIN-CONTAINING PROTEIN 10"/>
    <property type="match status" value="1"/>
</dbReference>
<dbReference type="PRINTS" id="PR01035">
    <property type="entry name" value="TCRTETA"/>
</dbReference>
<dbReference type="Gene3D" id="1.20.1250.20">
    <property type="entry name" value="MFS general substrate transporter like domains"/>
    <property type="match status" value="1"/>
</dbReference>
<dbReference type="RefSeq" id="WP_327794741.1">
    <property type="nucleotide sequence ID" value="NZ_JADQAZ010000003.1"/>
</dbReference>
<protein>
    <submittedName>
        <fullName evidence="8">TCR/Tet family MFS transporter</fullName>
    </submittedName>
</protein>
<evidence type="ECO:0000256" key="3">
    <source>
        <dbReference type="ARBA" id="ARBA00022692"/>
    </source>
</evidence>
<keyword evidence="3 6" id="KW-0812">Transmembrane</keyword>
<evidence type="ECO:0000256" key="1">
    <source>
        <dbReference type="ARBA" id="ARBA00004141"/>
    </source>
</evidence>
<feature type="transmembrane region" description="Helical" evidence="6">
    <location>
        <begin position="7"/>
        <end position="28"/>
    </location>
</feature>
<feature type="transmembrane region" description="Helical" evidence="6">
    <location>
        <begin position="282"/>
        <end position="300"/>
    </location>
</feature>
<feature type="transmembrane region" description="Helical" evidence="6">
    <location>
        <begin position="163"/>
        <end position="183"/>
    </location>
</feature>
<proteinExistence type="predicted"/>
<evidence type="ECO:0000313" key="8">
    <source>
        <dbReference type="EMBL" id="MBT0958508.1"/>
    </source>
</evidence>
<keyword evidence="2" id="KW-0813">Transport</keyword>
<dbReference type="InterPro" id="IPR011701">
    <property type="entry name" value="MFS"/>
</dbReference>
<name>A0AAP2CR04_9RHOB</name>
<gene>
    <name evidence="8" type="ORF">IV417_14050</name>
</gene>
<comment type="caution">
    <text evidence="8">The sequence shown here is derived from an EMBL/GenBank/DDBJ whole genome shotgun (WGS) entry which is preliminary data.</text>
</comment>
<dbReference type="PROSITE" id="PS50850">
    <property type="entry name" value="MFS"/>
    <property type="match status" value="1"/>
</dbReference>
<feature type="transmembrane region" description="Helical" evidence="6">
    <location>
        <begin position="77"/>
        <end position="100"/>
    </location>
</feature>
<evidence type="ECO:0000313" key="9">
    <source>
        <dbReference type="Proteomes" id="UP001315686"/>
    </source>
</evidence>
<reference evidence="8 9" key="1">
    <citation type="journal article" date="2021" name="Arch. Microbiol.">
        <title>Harenicola maris gen. nov., sp. nov. isolated from the Sea of Japan shallow sediments.</title>
        <authorList>
            <person name="Romanenko L.A."/>
            <person name="Kurilenko V.V."/>
            <person name="Chernysheva N.Y."/>
            <person name="Tekutyeva L.A."/>
            <person name="Velansky P.V."/>
            <person name="Svetashev V.I."/>
            <person name="Isaeva M.P."/>
        </authorList>
    </citation>
    <scope>NUCLEOTIDE SEQUENCE [LARGE SCALE GENOMIC DNA]</scope>
    <source>
        <strain evidence="8 9">KMM 3653</strain>
    </source>
</reference>
<feature type="transmembrane region" description="Helical" evidence="6">
    <location>
        <begin position="218"/>
        <end position="239"/>
    </location>
</feature>
<comment type="subcellular location">
    <subcellularLocation>
        <location evidence="1">Membrane</location>
        <topology evidence="1">Multi-pass membrane protein</topology>
    </subcellularLocation>
</comment>
<evidence type="ECO:0000256" key="5">
    <source>
        <dbReference type="ARBA" id="ARBA00023136"/>
    </source>
</evidence>
<keyword evidence="4 6" id="KW-1133">Transmembrane helix</keyword>
<feature type="transmembrane region" description="Helical" evidence="6">
    <location>
        <begin position="43"/>
        <end position="65"/>
    </location>
</feature>
<dbReference type="Pfam" id="PF07690">
    <property type="entry name" value="MFS_1"/>
    <property type="match status" value="1"/>
</dbReference>
<feature type="domain" description="Major facilitator superfamily (MFS) profile" evidence="7">
    <location>
        <begin position="6"/>
        <end position="400"/>
    </location>
</feature>
<dbReference type="EMBL" id="JADQAZ010000003">
    <property type="protein sequence ID" value="MBT0958508.1"/>
    <property type="molecule type" value="Genomic_DNA"/>
</dbReference>
<dbReference type="AlphaFoldDB" id="A0AAP2CR04"/>
<dbReference type="InterPro" id="IPR036259">
    <property type="entry name" value="MFS_trans_sf"/>
</dbReference>
<dbReference type="Proteomes" id="UP001315686">
    <property type="component" value="Unassembled WGS sequence"/>
</dbReference>
<dbReference type="SUPFAM" id="SSF103473">
    <property type="entry name" value="MFS general substrate transporter"/>
    <property type="match status" value="1"/>
</dbReference>
<dbReference type="InterPro" id="IPR020846">
    <property type="entry name" value="MFS_dom"/>
</dbReference>
<feature type="transmembrane region" description="Helical" evidence="6">
    <location>
        <begin position="372"/>
        <end position="395"/>
    </location>
</feature>
<feature type="transmembrane region" description="Helical" evidence="6">
    <location>
        <begin position="251"/>
        <end position="270"/>
    </location>
</feature>
<sequence length="404" mass="43091">MGSNRAISFILITLVIDAMGIGLIIPVMPDLIRQVTGGDLGQAAIWGGVLTTVFATMQFLFGPLIGSLSDAVGRRPVLLTSLAVLCADYLVMGFAGSIWLLILGRLVGGITSATMSTCNAFIADISKPEEKAARFGLVGAAFGAGFVFGPALGGLLAEWGTRAPFFASAALAFANLCFGYFVLPETVTDKTRRAFQWRRANFLGALQQLRKLPGIGRLLLITMIYEFAFIVYPATWAYFTQERFGWSPGLVGLSLMLFGISLVVVQAGLIRVILRRLGERGTVIYGILFNLSAFVILALLTNPYLALVFTPLTSLGAVVTPALQGMMSRAVADDAQGELQGVIASVKSLAQMSAPLILTQVFFLFTRPEGVIYLPGAAFALSALLMVACGVLFVAKPRVTSARR</sequence>
<evidence type="ECO:0000256" key="4">
    <source>
        <dbReference type="ARBA" id="ARBA00022989"/>
    </source>
</evidence>
<keyword evidence="5 6" id="KW-0472">Membrane</keyword>
<dbReference type="PANTHER" id="PTHR23504:SF15">
    <property type="entry name" value="MAJOR FACILITATOR SUPERFAMILY (MFS) PROFILE DOMAIN-CONTAINING PROTEIN"/>
    <property type="match status" value="1"/>
</dbReference>
<evidence type="ECO:0000259" key="7">
    <source>
        <dbReference type="PROSITE" id="PS50850"/>
    </source>
</evidence>
<evidence type="ECO:0000256" key="2">
    <source>
        <dbReference type="ARBA" id="ARBA00022448"/>
    </source>
</evidence>
<feature type="transmembrane region" description="Helical" evidence="6">
    <location>
        <begin position="106"/>
        <end position="123"/>
    </location>
</feature>
<feature type="transmembrane region" description="Helical" evidence="6">
    <location>
        <begin position="135"/>
        <end position="157"/>
    </location>
</feature>
<dbReference type="GO" id="GO:0016020">
    <property type="term" value="C:membrane"/>
    <property type="evidence" value="ECO:0007669"/>
    <property type="project" value="UniProtKB-SubCell"/>
</dbReference>